<organism evidence="4">
    <name type="scientific">Veillonella parvula</name>
    <name type="common">Staphylococcus parvulus</name>
    <dbReference type="NCBI Taxonomy" id="29466"/>
    <lineage>
        <taxon>Bacteria</taxon>
        <taxon>Bacillati</taxon>
        <taxon>Bacillota</taxon>
        <taxon>Negativicutes</taxon>
        <taxon>Veillonellales</taxon>
        <taxon>Veillonellaceae</taxon>
        <taxon>Veillonella</taxon>
    </lineage>
</organism>
<keyword evidence="2" id="KW-0378">Hydrolase</keyword>
<evidence type="ECO:0000259" key="3">
    <source>
        <dbReference type="Pfam" id="PF00857"/>
    </source>
</evidence>
<accession>A0A6N3BE53</accession>
<dbReference type="RefSeq" id="WP_156697330.1">
    <property type="nucleotide sequence ID" value="NZ_CACRUG010000006.1"/>
</dbReference>
<dbReference type="GO" id="GO:0016787">
    <property type="term" value="F:hydrolase activity"/>
    <property type="evidence" value="ECO:0007669"/>
    <property type="project" value="UniProtKB-KW"/>
</dbReference>
<sequence length="179" mass="19700">MQKVLVVIDMQNDFVDGALGSSQAQLIVDNVRKKIESFDGPIIFTRDTHDRDYLEHQEGKLLPVPHCVKNTEGWHIVDGLIEAAEGRSIMSPVSFVDKSNFASFELLTRLEGMDRVNPIESITLIGLCTDICVVSNAIMLKAGLPEIPIHIDSSCCAGVTEESHQAALTTMKMCQCIVE</sequence>
<comment type="similarity">
    <text evidence="1">Belongs to the isochorismatase family.</text>
</comment>
<evidence type="ECO:0000256" key="1">
    <source>
        <dbReference type="ARBA" id="ARBA00006336"/>
    </source>
</evidence>
<dbReference type="CDD" id="cd00431">
    <property type="entry name" value="cysteine_hydrolases"/>
    <property type="match status" value="1"/>
</dbReference>
<dbReference type="EMBL" id="CACRUG010000006">
    <property type="protein sequence ID" value="VYU02775.1"/>
    <property type="molecule type" value="Genomic_DNA"/>
</dbReference>
<dbReference type="InterPro" id="IPR000868">
    <property type="entry name" value="Isochorismatase-like_dom"/>
</dbReference>
<reference evidence="4" key="1">
    <citation type="submission" date="2019-11" db="EMBL/GenBank/DDBJ databases">
        <authorList>
            <person name="Feng L."/>
        </authorList>
    </citation>
    <scope>NUCLEOTIDE SEQUENCE</scope>
    <source>
        <strain evidence="4">VparvulaLFYP99</strain>
    </source>
</reference>
<evidence type="ECO:0000313" key="4">
    <source>
        <dbReference type="EMBL" id="VYU02775.1"/>
    </source>
</evidence>
<dbReference type="Gene3D" id="3.40.50.850">
    <property type="entry name" value="Isochorismatase-like"/>
    <property type="match status" value="1"/>
</dbReference>
<feature type="domain" description="Isochorismatase-like" evidence="3">
    <location>
        <begin position="4"/>
        <end position="174"/>
    </location>
</feature>
<dbReference type="InterPro" id="IPR050272">
    <property type="entry name" value="Isochorismatase-like_hydrls"/>
</dbReference>
<protein>
    <submittedName>
        <fullName evidence="4">Nicotinamidase/pyrazinamidase</fullName>
    </submittedName>
</protein>
<proteinExistence type="inferred from homology"/>
<name>A0A6N3BE53_VEIPA</name>
<dbReference type="SUPFAM" id="SSF52499">
    <property type="entry name" value="Isochorismatase-like hydrolases"/>
    <property type="match status" value="1"/>
</dbReference>
<dbReference type="InterPro" id="IPR036380">
    <property type="entry name" value="Isochorismatase-like_sf"/>
</dbReference>
<gene>
    <name evidence="4" type="ORF">VPLFYP99_01789</name>
</gene>
<dbReference type="Pfam" id="PF00857">
    <property type="entry name" value="Isochorismatase"/>
    <property type="match status" value="1"/>
</dbReference>
<evidence type="ECO:0000256" key="2">
    <source>
        <dbReference type="ARBA" id="ARBA00022801"/>
    </source>
</evidence>
<dbReference type="AlphaFoldDB" id="A0A6N3BE53"/>
<dbReference type="PANTHER" id="PTHR43540">
    <property type="entry name" value="PEROXYUREIDOACRYLATE/UREIDOACRYLATE AMIDOHYDROLASE-RELATED"/>
    <property type="match status" value="1"/>
</dbReference>